<accession>A0A3D9YS58</accession>
<gene>
    <name evidence="2" type="ORF">DES32_2814</name>
</gene>
<evidence type="ECO:0000256" key="1">
    <source>
        <dbReference type="SAM" id="Phobius"/>
    </source>
</evidence>
<dbReference type="EMBL" id="QUMO01000004">
    <property type="protein sequence ID" value="REF84701.1"/>
    <property type="molecule type" value="Genomic_DNA"/>
</dbReference>
<keyword evidence="1" id="KW-0812">Transmembrane</keyword>
<keyword evidence="1" id="KW-1133">Transmembrane helix</keyword>
<sequence length="391" mass="43890">MRPLAEIIIAALLYLIGGFLIYFAKLPAILLLGYCFAFALFGVFRWRGAAQNLCLTLASFFAIICLLETAALVAEPKSETTKRDISDAKRSLDGRQTILGWRPAREGRYRAVKTLNGRVVYDVIYTIDNNLLRKTHAASSGAGIAFLGDSYVFGEGLNDAQTLPQQFADLEGRAYPIYNLGFSAYNVSQALIEMQTGMFDGLLNRSRLLVEFIAPWQAERTSCKASFVTGAPRYVDRDGKIELQGVCHPAVSPWTYFAAYRVFVAPRLSIVRDSDIDIFVDVARATVQLAREKYKKPILVYYLRNPGYLKRLETWNDDKIVKALESAGATVLDYGIDNEYGDPRYEITGDGHPTGLANKIRAERLFTFLKKNFPDIEPQNMERLTPETARQ</sequence>
<organism evidence="2 3">
    <name type="scientific">Methylovirgula ligni</name>
    <dbReference type="NCBI Taxonomy" id="569860"/>
    <lineage>
        <taxon>Bacteria</taxon>
        <taxon>Pseudomonadati</taxon>
        <taxon>Pseudomonadota</taxon>
        <taxon>Alphaproteobacteria</taxon>
        <taxon>Hyphomicrobiales</taxon>
        <taxon>Beijerinckiaceae</taxon>
        <taxon>Methylovirgula</taxon>
    </lineage>
</organism>
<keyword evidence="1" id="KW-0472">Membrane</keyword>
<reference evidence="2 3" key="1">
    <citation type="submission" date="2018-08" db="EMBL/GenBank/DDBJ databases">
        <title>Genomic Encyclopedia of Type Strains, Phase IV (KMG-IV): sequencing the most valuable type-strain genomes for metagenomic binning, comparative biology and taxonomic classification.</title>
        <authorList>
            <person name="Goeker M."/>
        </authorList>
    </citation>
    <scope>NUCLEOTIDE SEQUENCE [LARGE SCALE GENOMIC DNA]</scope>
    <source>
        <strain evidence="2 3">BW863</strain>
    </source>
</reference>
<evidence type="ECO:0008006" key="4">
    <source>
        <dbReference type="Google" id="ProtNLM"/>
    </source>
</evidence>
<evidence type="ECO:0000313" key="3">
    <source>
        <dbReference type="Proteomes" id="UP000256900"/>
    </source>
</evidence>
<feature type="transmembrane region" description="Helical" evidence="1">
    <location>
        <begin position="53"/>
        <end position="74"/>
    </location>
</feature>
<keyword evidence="3" id="KW-1185">Reference proteome</keyword>
<dbReference type="AlphaFoldDB" id="A0A3D9YS58"/>
<evidence type="ECO:0000313" key="2">
    <source>
        <dbReference type="EMBL" id="REF84701.1"/>
    </source>
</evidence>
<feature type="transmembrane region" description="Helical" evidence="1">
    <location>
        <begin position="29"/>
        <end position="46"/>
    </location>
</feature>
<protein>
    <recommendedName>
        <fullName evidence="4">GDSL-like lipase/acylhydrolase family protein</fullName>
    </recommendedName>
</protein>
<dbReference type="Proteomes" id="UP000256900">
    <property type="component" value="Unassembled WGS sequence"/>
</dbReference>
<comment type="caution">
    <text evidence="2">The sequence shown here is derived from an EMBL/GenBank/DDBJ whole genome shotgun (WGS) entry which is preliminary data.</text>
</comment>
<dbReference type="SUPFAM" id="SSF52266">
    <property type="entry name" value="SGNH hydrolase"/>
    <property type="match status" value="1"/>
</dbReference>
<proteinExistence type="predicted"/>
<name>A0A3D9YS58_9HYPH</name>
<feature type="transmembrane region" description="Helical" evidence="1">
    <location>
        <begin position="7"/>
        <end position="23"/>
    </location>
</feature>